<evidence type="ECO:0000256" key="9">
    <source>
        <dbReference type="SAM" id="MobiDB-lite"/>
    </source>
</evidence>
<dbReference type="CDD" id="cd00167">
    <property type="entry name" value="SANT"/>
    <property type="match status" value="1"/>
</dbReference>
<evidence type="ECO:0000313" key="14">
    <source>
        <dbReference type="Proteomes" id="UP000029665"/>
    </source>
</evidence>
<feature type="compositionally biased region" description="Polar residues" evidence="9">
    <location>
        <begin position="180"/>
        <end position="189"/>
    </location>
</feature>
<evidence type="ECO:0000259" key="11">
    <source>
        <dbReference type="PROSITE" id="PS51204"/>
    </source>
</evidence>
<proteinExistence type="inferred from homology"/>
<dbReference type="InterPro" id="IPR017930">
    <property type="entry name" value="Myb_dom"/>
</dbReference>
<dbReference type="PANTHER" id="PTHR46459">
    <property type="entry name" value="E1A-BINDING PROTEIN P400-RELATED"/>
    <property type="match status" value="1"/>
</dbReference>
<feature type="compositionally biased region" description="Low complexity" evidence="9">
    <location>
        <begin position="207"/>
        <end position="221"/>
    </location>
</feature>
<feature type="region of interest" description="Disordered" evidence="9">
    <location>
        <begin position="757"/>
        <end position="790"/>
    </location>
</feature>
<feature type="compositionally biased region" description="Basic and acidic residues" evidence="9">
    <location>
        <begin position="989"/>
        <end position="1004"/>
    </location>
</feature>
<feature type="domain" description="Myb-like" evidence="10">
    <location>
        <begin position="870"/>
        <end position="929"/>
    </location>
</feature>
<feature type="compositionally biased region" description="Pro residues" evidence="9">
    <location>
        <begin position="332"/>
        <end position="345"/>
    </location>
</feature>
<dbReference type="STRING" id="5643.A0A060SL13"/>
<feature type="compositionally biased region" description="Basic and acidic residues" evidence="9">
    <location>
        <begin position="135"/>
        <end position="149"/>
    </location>
</feature>
<feature type="region of interest" description="Disordered" evidence="9">
    <location>
        <begin position="1073"/>
        <end position="1109"/>
    </location>
</feature>
<feature type="region of interest" description="Disordered" evidence="9">
    <location>
        <begin position="1164"/>
        <end position="1195"/>
    </location>
</feature>
<feature type="region of interest" description="Disordered" evidence="9">
    <location>
        <begin position="319"/>
        <end position="377"/>
    </location>
</feature>
<feature type="compositionally biased region" description="Acidic residues" evidence="9">
    <location>
        <begin position="236"/>
        <end position="245"/>
    </location>
</feature>
<dbReference type="InterPro" id="IPR009057">
    <property type="entry name" value="Homeodomain-like_sf"/>
</dbReference>
<comment type="subcellular location">
    <subcellularLocation>
        <location evidence="1">Nucleus</location>
    </subcellularLocation>
</comment>
<dbReference type="InterPro" id="IPR014012">
    <property type="entry name" value="HSA_dom"/>
</dbReference>
<dbReference type="PROSITE" id="PS51204">
    <property type="entry name" value="HSA"/>
    <property type="match status" value="1"/>
</dbReference>
<dbReference type="EMBL" id="CCBP010000118">
    <property type="protein sequence ID" value="CDO72899.1"/>
    <property type="molecule type" value="Genomic_DNA"/>
</dbReference>
<feature type="compositionally biased region" description="Polar residues" evidence="9">
    <location>
        <begin position="942"/>
        <end position="953"/>
    </location>
</feature>
<keyword evidence="6" id="KW-0539">Nucleus</keyword>
<feature type="compositionally biased region" description="Low complexity" evidence="9">
    <location>
        <begin position="1182"/>
        <end position="1195"/>
    </location>
</feature>
<keyword evidence="14" id="KW-1185">Reference proteome</keyword>
<evidence type="ECO:0000256" key="5">
    <source>
        <dbReference type="ARBA" id="ARBA00023204"/>
    </source>
</evidence>
<comment type="function">
    <text evidence="7">Component of the NuA4 histone acetyltransferase complex which is involved in transcriptional activation of selected genes principally by acetylation of nucleosomal histone H4 and H2A. The NuA4 complex is also involved in DNA repair.</text>
</comment>
<gene>
    <name evidence="13" type="ORF">BN946_scf185002.g84</name>
</gene>
<evidence type="ECO:0000259" key="12">
    <source>
        <dbReference type="PROSITE" id="PS51294"/>
    </source>
</evidence>
<feature type="compositionally biased region" description="Low complexity" evidence="9">
    <location>
        <begin position="1292"/>
        <end position="1332"/>
    </location>
</feature>
<evidence type="ECO:0000256" key="7">
    <source>
        <dbReference type="ARBA" id="ARBA00025178"/>
    </source>
</evidence>
<dbReference type="SUPFAM" id="SSF46689">
    <property type="entry name" value="Homeodomain-like"/>
    <property type="match status" value="1"/>
</dbReference>
<dbReference type="PANTHER" id="PTHR46459:SF1">
    <property type="entry name" value="E1A-BINDING PROTEIN P400"/>
    <property type="match status" value="1"/>
</dbReference>
<feature type="region of interest" description="Disordered" evidence="9">
    <location>
        <begin position="54"/>
        <end position="305"/>
    </location>
</feature>
<dbReference type="InterPro" id="IPR001005">
    <property type="entry name" value="SANT/Myb"/>
</dbReference>
<evidence type="ECO:0000256" key="4">
    <source>
        <dbReference type="ARBA" id="ARBA00022853"/>
    </source>
</evidence>
<feature type="region of interest" description="Disordered" evidence="9">
    <location>
        <begin position="1292"/>
        <end position="1341"/>
    </location>
</feature>
<reference evidence="13" key="1">
    <citation type="submission" date="2014-01" db="EMBL/GenBank/DDBJ databases">
        <title>The genome of the white-rot fungus Pycnoporus cinnabarinus: a basidiomycete model with a versatile arsenal for lignocellulosic biomass breakdown.</title>
        <authorList>
            <person name="Levasseur A."/>
            <person name="Lomascolo A."/>
            <person name="Ruiz-Duenas F.J."/>
            <person name="Uzan E."/>
            <person name="Piumi F."/>
            <person name="Kues U."/>
            <person name="Ram A.F.J."/>
            <person name="Murat C."/>
            <person name="Haon M."/>
            <person name="Benoit I."/>
            <person name="Arfi Y."/>
            <person name="Chevret D."/>
            <person name="Drula E."/>
            <person name="Kwon M.J."/>
            <person name="Gouret P."/>
            <person name="Lesage-Meessen L."/>
            <person name="Lombard V."/>
            <person name="Mariette J."/>
            <person name="Noirot C."/>
            <person name="Park J."/>
            <person name="Patyshakuliyeva A."/>
            <person name="Wieneger R.A.B."/>
            <person name="Wosten H.A.B."/>
            <person name="Martin F."/>
            <person name="Coutinho P.M."/>
            <person name="de Vries R."/>
            <person name="Martinez A.T."/>
            <person name="Klopp C."/>
            <person name="Pontarotti P."/>
            <person name="Henrissat B."/>
            <person name="Record E."/>
        </authorList>
    </citation>
    <scope>NUCLEOTIDE SEQUENCE [LARGE SCALE GENOMIC DNA]</scope>
    <source>
        <strain evidence="13">BRFM137</strain>
    </source>
</reference>
<dbReference type="Pfam" id="PF07529">
    <property type="entry name" value="HSA"/>
    <property type="match status" value="1"/>
</dbReference>
<feature type="compositionally biased region" description="Basic residues" evidence="9">
    <location>
        <begin position="354"/>
        <end position="363"/>
    </location>
</feature>
<dbReference type="GO" id="GO:0005634">
    <property type="term" value="C:nucleus"/>
    <property type="evidence" value="ECO:0007669"/>
    <property type="project" value="UniProtKB-SubCell"/>
</dbReference>
<comment type="similarity">
    <text evidence="2">Belongs to the EAF1 family.</text>
</comment>
<keyword evidence="3" id="KW-0227">DNA damage</keyword>
<feature type="domain" description="HSA" evidence="11">
    <location>
        <begin position="442"/>
        <end position="523"/>
    </location>
</feature>
<evidence type="ECO:0000256" key="3">
    <source>
        <dbReference type="ARBA" id="ARBA00022763"/>
    </source>
</evidence>
<dbReference type="Proteomes" id="UP000029665">
    <property type="component" value="Unassembled WGS sequence"/>
</dbReference>
<dbReference type="SMART" id="SM00573">
    <property type="entry name" value="HSA"/>
    <property type="match status" value="1"/>
</dbReference>
<keyword evidence="4" id="KW-0156">Chromatin regulator</keyword>
<feature type="region of interest" description="Disordered" evidence="9">
    <location>
        <begin position="514"/>
        <end position="569"/>
    </location>
</feature>
<dbReference type="SMART" id="SM00717">
    <property type="entry name" value="SANT"/>
    <property type="match status" value="1"/>
</dbReference>
<evidence type="ECO:0000256" key="2">
    <source>
        <dbReference type="ARBA" id="ARBA00008913"/>
    </source>
</evidence>
<feature type="compositionally biased region" description="Basic and acidic residues" evidence="9">
    <location>
        <begin position="767"/>
        <end position="789"/>
    </location>
</feature>
<dbReference type="HOGENOM" id="CLU_006074_0_0_1"/>
<dbReference type="GO" id="GO:0006325">
    <property type="term" value="P:chromatin organization"/>
    <property type="evidence" value="ECO:0007669"/>
    <property type="project" value="UniProtKB-KW"/>
</dbReference>
<feature type="compositionally biased region" description="Low complexity" evidence="9">
    <location>
        <begin position="1074"/>
        <end position="1096"/>
    </location>
</feature>
<feature type="region of interest" description="Disordered" evidence="9">
    <location>
        <begin position="933"/>
        <end position="1044"/>
    </location>
</feature>
<feature type="region of interest" description="Disordered" evidence="9">
    <location>
        <begin position="1216"/>
        <end position="1259"/>
    </location>
</feature>
<feature type="region of interest" description="Disordered" evidence="9">
    <location>
        <begin position="587"/>
        <end position="696"/>
    </location>
</feature>
<accession>A0A060SL13</accession>
<dbReference type="GO" id="GO:0006281">
    <property type="term" value="P:DNA repair"/>
    <property type="evidence" value="ECO:0007669"/>
    <property type="project" value="UniProtKB-KW"/>
</dbReference>
<dbReference type="Pfam" id="PF13921">
    <property type="entry name" value="Myb_DNA-bind_6"/>
    <property type="match status" value="1"/>
</dbReference>
<dbReference type="GO" id="GO:0035267">
    <property type="term" value="C:NuA4 histone acetyltransferase complex"/>
    <property type="evidence" value="ECO:0007669"/>
    <property type="project" value="TreeGrafter"/>
</dbReference>
<dbReference type="OMA" id="AMCIRTT"/>
<organism evidence="13 14">
    <name type="scientific">Pycnoporus cinnabarinus</name>
    <name type="common">Cinnabar-red polypore</name>
    <name type="synonym">Trametes cinnabarina</name>
    <dbReference type="NCBI Taxonomy" id="5643"/>
    <lineage>
        <taxon>Eukaryota</taxon>
        <taxon>Fungi</taxon>
        <taxon>Dikarya</taxon>
        <taxon>Basidiomycota</taxon>
        <taxon>Agaricomycotina</taxon>
        <taxon>Agaricomycetes</taxon>
        <taxon>Polyporales</taxon>
        <taxon>Polyporaceae</taxon>
        <taxon>Trametes</taxon>
    </lineage>
</organism>
<evidence type="ECO:0000313" key="13">
    <source>
        <dbReference type="EMBL" id="CDO72899.1"/>
    </source>
</evidence>
<evidence type="ECO:0000256" key="6">
    <source>
        <dbReference type="ARBA" id="ARBA00023242"/>
    </source>
</evidence>
<evidence type="ECO:0000259" key="10">
    <source>
        <dbReference type="PROSITE" id="PS50090"/>
    </source>
</evidence>
<feature type="compositionally biased region" description="Basic and acidic residues" evidence="9">
    <location>
        <begin position="96"/>
        <end position="108"/>
    </location>
</feature>
<protein>
    <recommendedName>
        <fullName evidence="8">Vacuolar import and degradation protein 21</fullName>
    </recommendedName>
</protein>
<feature type="domain" description="HTH myb-type" evidence="12">
    <location>
        <begin position="877"/>
        <end position="933"/>
    </location>
</feature>
<feature type="compositionally biased region" description="Low complexity" evidence="9">
    <location>
        <begin position="1164"/>
        <end position="1173"/>
    </location>
</feature>
<feature type="compositionally biased region" description="Basic and acidic residues" evidence="9">
    <location>
        <begin position="364"/>
        <end position="377"/>
    </location>
</feature>
<evidence type="ECO:0000256" key="8">
    <source>
        <dbReference type="ARBA" id="ARBA00029670"/>
    </source>
</evidence>
<name>A0A060SL13_PYCCI</name>
<dbReference type="OrthoDB" id="5364245at2759"/>
<dbReference type="PROSITE" id="PS50090">
    <property type="entry name" value="MYB_LIKE"/>
    <property type="match status" value="1"/>
</dbReference>
<comment type="caution">
    <text evidence="13">The sequence shown here is derived from an EMBL/GenBank/DDBJ whole genome shotgun (WGS) entry which is preliminary data.</text>
</comment>
<dbReference type="GO" id="GO:0003682">
    <property type="term" value="F:chromatin binding"/>
    <property type="evidence" value="ECO:0007669"/>
    <property type="project" value="TreeGrafter"/>
</dbReference>
<feature type="compositionally biased region" description="Acidic residues" evidence="9">
    <location>
        <begin position="555"/>
        <end position="565"/>
    </location>
</feature>
<keyword evidence="5" id="KW-0234">DNA repair</keyword>
<evidence type="ECO:0000256" key="1">
    <source>
        <dbReference type="ARBA" id="ARBA00004123"/>
    </source>
</evidence>
<dbReference type="PROSITE" id="PS51294">
    <property type="entry name" value="HTH_MYB"/>
    <property type="match status" value="1"/>
</dbReference>
<dbReference type="Gene3D" id="1.10.10.60">
    <property type="entry name" value="Homeodomain-like"/>
    <property type="match status" value="1"/>
</dbReference>
<feature type="compositionally biased region" description="Basic and acidic residues" evidence="9">
    <location>
        <begin position="288"/>
        <end position="298"/>
    </location>
</feature>
<sequence>MYHLIQKRDNLGSVIAEEQEGEEDLQLFLERFDLEKHPETGLISNLQDDEVALPITPPAYSPVTGYSSVQQSQRDVSDSPLDRSASVATGSAQGDKIAHEDEDYKSMDVDDIAASVHHEGSVSAGPSNGQTTRGVSRERSSTHEVKTEDVEQASAVAEGAGIERQSSTPKGDQSIPASRAASTVESLMQESIDHPSAANYIDPPATQQSSPPQPERSGSGSEESRQQESPVKSEPLDDEPMDVLEDLSATQPSKGSESPKAHGLSLQHSEDHIMDIIGPPLAASSPPRGDEEQHHPSDYHIPLPFTDPIEDYTIEGDITEGLPDKDVTPEEPFGPEPPYPLPPLSLLPVEFSRRGKTSKRERKRDKERDKGEPKKEEWAPMSLAKWSAVLRANPVHKKLQRATKCLSTRDWSVGMQELRLIRTFERIEALKDAGRWSFRQIKKQRGVGGLTKTHWDYLLDEMKWMRTDFREERRWKLALAFTLVHAVMEWHEAGSLEERVKRGICVMWKPPRPENEQMAEVSEPEQADVPLPESQEEDDTGVDSRETGTPANDYGSDDESDEEQDKEQQDVIDVLHPAIALQDALEQLEEQNQSSQTQDASQEGVTLQPKLEEIENLTALTDSSQSRDENAMDVDTTKVAQPEGSKPERAEAAKAAVPKPESHPALKATSKNPVLGKPTSDGDAGHGKPKSKVGQYAPLREHIVYSEVDKLFLDLDDLEIIKGMSDLTTDDFSPTAPPPPADLASIFPDLQPYGMLDVAPPGLIGQDGKKKSDRRGDRDDPNKRAEDTTYSKLAPMSKFMQIKPTLLGTLKPAKHWKDGHWERIEETPVFADIDVPPARPIEENLCALFEGGKSGSGHPSIIPMAPKDARKRASEMAWTPAEDALLKQMVEKYPHNWNLIAEAFNSARVTISTDKRTAWDCLERWRERMNLEGRGAAEEASQPATPAGSSSVHITRGVKRTANQSGAANGSGVNGAGPSEPKKLKRHTIMHDTLRKAAKRREAVQKSNTGPRSAKPSVVHETHAPVTKMLRLTPAELSRMKAEKEARDAQELLMRRRNEELARQHLLREQAQRAQGGLPPNAQQQPQAPQAPPTAGVNGVARPPGATPQMPMVQQIRSQVGISQQQQQQRLAAAIAAGANTRMSPPQYTPAQAAHFRAMAAAQGQGQALGQVPGQPPGQAGGQVPAQMPQPSSASAALSAAAPALSAVHLSPSFAARATSSSPGLPQQSPPLPAASPANATVARPPSVPGQPVQGVPMNPMMHAQNVAQYYLQMQQRGLTPEQLQAMVAQQRQAAQQAQQQPQQGQQQYGGHTQQQQQQQQQAAQQGQPNAQNGGGGYQHT</sequence>
<feature type="compositionally biased region" description="Polar residues" evidence="9">
    <location>
        <begin position="124"/>
        <end position="134"/>
    </location>
</feature>
<feature type="compositionally biased region" description="Low complexity" evidence="9">
    <location>
        <begin position="962"/>
        <end position="979"/>
    </location>
</feature>